<keyword evidence="2" id="KW-1185">Reference proteome</keyword>
<dbReference type="Proteomes" id="UP000887104">
    <property type="component" value="Unassembled WGS sequence"/>
</dbReference>
<protein>
    <submittedName>
        <fullName evidence="1">Uncharacterized protein</fullName>
    </submittedName>
</protein>
<evidence type="ECO:0000313" key="1">
    <source>
        <dbReference type="EMBL" id="GIU48842.1"/>
    </source>
</evidence>
<gene>
    <name evidence="1" type="ORF">TUM4438_31130</name>
</gene>
<evidence type="ECO:0000313" key="2">
    <source>
        <dbReference type="Proteomes" id="UP000887104"/>
    </source>
</evidence>
<dbReference type="EMBL" id="BPEY01000062">
    <property type="protein sequence ID" value="GIU48842.1"/>
    <property type="molecule type" value="Genomic_DNA"/>
</dbReference>
<reference evidence="1" key="1">
    <citation type="submission" date="2021-05" db="EMBL/GenBank/DDBJ databases">
        <title>Molecular characterization for Shewanella algae harboring chromosomal blaOXA-55-like strains isolated from clinical and environment sample.</title>
        <authorList>
            <person name="Ohama Y."/>
            <person name="Aoki K."/>
            <person name="Harada S."/>
            <person name="Moriya K."/>
            <person name="Ishii Y."/>
            <person name="Tateda K."/>
        </authorList>
    </citation>
    <scope>NUCLEOTIDE SEQUENCE</scope>
    <source>
        <strain evidence="1">JCM 11563</strain>
    </source>
</reference>
<sequence length="147" mass="16741">MNKQSNINTKACVFFAPTRIGKGSVRAMPTLKDVDRQGTAFITPQYFDDGEDIELNNIECLTLIELIETNPTILSLIEDNLQCVTQLFDGTKLLTTWVGIIDFQTHLLDLIIKAASIERKSFLTNKMKAWGQSANNYKEVYFDFIRK</sequence>
<organism evidence="1 2">
    <name type="scientific">Shewanella sairae</name>
    <dbReference type="NCBI Taxonomy" id="190310"/>
    <lineage>
        <taxon>Bacteria</taxon>
        <taxon>Pseudomonadati</taxon>
        <taxon>Pseudomonadota</taxon>
        <taxon>Gammaproteobacteria</taxon>
        <taxon>Alteromonadales</taxon>
        <taxon>Shewanellaceae</taxon>
        <taxon>Shewanella</taxon>
    </lineage>
</organism>
<dbReference type="RefSeq" id="WP_220782087.1">
    <property type="nucleotide sequence ID" value="NZ_BPEY01000062.1"/>
</dbReference>
<proteinExistence type="predicted"/>
<name>A0ABQ4PLS2_9GAMM</name>
<accession>A0ABQ4PLS2</accession>
<comment type="caution">
    <text evidence="1">The sequence shown here is derived from an EMBL/GenBank/DDBJ whole genome shotgun (WGS) entry which is preliminary data.</text>
</comment>